<keyword evidence="1" id="KW-0812">Transmembrane</keyword>
<protein>
    <recommendedName>
        <fullName evidence="2">Transposase DDE domain-containing protein</fullName>
    </recommendedName>
</protein>
<proteinExistence type="predicted"/>
<keyword evidence="1" id="KW-1133">Transmembrane helix</keyword>
<feature type="domain" description="Transposase DDE" evidence="2">
    <location>
        <begin position="2"/>
        <end position="95"/>
    </location>
</feature>
<sequence>MDMERLPSGKFAINALILTLAGLAYNILRFIGQLGLVGDRSPLRHPAKRRRIKTVIQELMYLAARLVTTGRRLKIIFSRHCPAFEAFGAVYNRLACG</sequence>
<evidence type="ECO:0000259" key="2">
    <source>
        <dbReference type="Pfam" id="PF13701"/>
    </source>
</evidence>
<dbReference type="InterPro" id="IPR025668">
    <property type="entry name" value="Tnp_DDE_dom"/>
</dbReference>
<organism evidence="3">
    <name type="scientific">Uncultured Desulfatiglans sp</name>
    <dbReference type="NCBI Taxonomy" id="1748965"/>
    <lineage>
        <taxon>Bacteria</taxon>
        <taxon>Pseudomonadati</taxon>
        <taxon>Thermodesulfobacteriota</taxon>
        <taxon>Desulfobacteria</taxon>
        <taxon>Desulfatiglandales</taxon>
        <taxon>Desulfatiglandaceae</taxon>
        <taxon>Desulfatiglans</taxon>
        <taxon>environmental samples</taxon>
    </lineage>
</organism>
<dbReference type="AlphaFoldDB" id="A0A653A6D9"/>
<name>A0A653A6D9_UNCDX</name>
<accession>A0A653A6D9</accession>
<dbReference type="EMBL" id="UPXX01000023">
    <property type="protein sequence ID" value="VBB43587.1"/>
    <property type="molecule type" value="Genomic_DNA"/>
</dbReference>
<gene>
    <name evidence="3" type="ORF">TRIP_B30015</name>
</gene>
<evidence type="ECO:0000256" key="1">
    <source>
        <dbReference type="SAM" id="Phobius"/>
    </source>
</evidence>
<dbReference type="Pfam" id="PF13701">
    <property type="entry name" value="DDE_Tnp_1_4"/>
    <property type="match status" value="1"/>
</dbReference>
<feature type="transmembrane region" description="Helical" evidence="1">
    <location>
        <begin position="12"/>
        <end position="31"/>
    </location>
</feature>
<keyword evidence="1" id="KW-0472">Membrane</keyword>
<reference evidence="3" key="1">
    <citation type="submission" date="2018-07" db="EMBL/GenBank/DDBJ databases">
        <authorList>
            <consortium name="Genoscope - CEA"/>
            <person name="William W."/>
        </authorList>
    </citation>
    <scope>NUCLEOTIDE SEQUENCE</scope>
    <source>
        <strain evidence="3">IK1</strain>
    </source>
</reference>
<evidence type="ECO:0000313" key="3">
    <source>
        <dbReference type="EMBL" id="VBB43587.1"/>
    </source>
</evidence>